<keyword evidence="1 4" id="KW-0378">Hydrolase</keyword>
<dbReference type="Pfam" id="PF01734">
    <property type="entry name" value="Patatin"/>
    <property type="match status" value="2"/>
</dbReference>
<dbReference type="AlphaFoldDB" id="A0A183FYQ1"/>
<dbReference type="WBParaSite" id="HPBE_0001379301-mRNA-1">
    <property type="protein sequence ID" value="HPBE_0001379301-mRNA-1"/>
    <property type="gene ID" value="HPBE_0001379301"/>
</dbReference>
<evidence type="ECO:0000313" key="8">
    <source>
        <dbReference type="WBParaSite" id="HPBE_0001379301-mRNA-1"/>
    </source>
</evidence>
<dbReference type="GO" id="GO:0019369">
    <property type="term" value="P:arachidonate metabolic process"/>
    <property type="evidence" value="ECO:0007669"/>
    <property type="project" value="TreeGrafter"/>
</dbReference>
<dbReference type="InterPro" id="IPR016035">
    <property type="entry name" value="Acyl_Trfase/lysoPLipase"/>
</dbReference>
<organism evidence="7 8">
    <name type="scientific">Heligmosomoides polygyrus</name>
    <name type="common">Parasitic roundworm</name>
    <dbReference type="NCBI Taxonomy" id="6339"/>
    <lineage>
        <taxon>Eukaryota</taxon>
        <taxon>Metazoa</taxon>
        <taxon>Ecdysozoa</taxon>
        <taxon>Nematoda</taxon>
        <taxon>Chromadorea</taxon>
        <taxon>Rhabditida</taxon>
        <taxon>Rhabditina</taxon>
        <taxon>Rhabditomorpha</taxon>
        <taxon>Strongyloidea</taxon>
        <taxon>Heligmosomidae</taxon>
        <taxon>Heligmosomoides</taxon>
    </lineage>
</organism>
<evidence type="ECO:0000259" key="5">
    <source>
        <dbReference type="PROSITE" id="PS51635"/>
    </source>
</evidence>
<evidence type="ECO:0000256" key="4">
    <source>
        <dbReference type="PROSITE-ProRule" id="PRU01161"/>
    </source>
</evidence>
<dbReference type="CDD" id="cd07211">
    <property type="entry name" value="Pat_PNPLA8"/>
    <property type="match status" value="1"/>
</dbReference>
<dbReference type="EMBL" id="UZAH01028072">
    <property type="protein sequence ID" value="VDO97433.1"/>
    <property type="molecule type" value="Genomic_DNA"/>
</dbReference>
<dbReference type="InterPro" id="IPR045217">
    <property type="entry name" value="PNPLA8-like"/>
</dbReference>
<evidence type="ECO:0000256" key="3">
    <source>
        <dbReference type="ARBA" id="ARBA00023098"/>
    </source>
</evidence>
<feature type="short sequence motif" description="GXSXG" evidence="4">
    <location>
        <begin position="236"/>
        <end position="240"/>
    </location>
</feature>
<reference evidence="6 7" key="1">
    <citation type="submission" date="2018-11" db="EMBL/GenBank/DDBJ databases">
        <authorList>
            <consortium name="Pathogen Informatics"/>
        </authorList>
    </citation>
    <scope>NUCLEOTIDE SEQUENCE [LARGE SCALE GENOMIC DNA]</scope>
</reference>
<feature type="active site" description="Nucleophile" evidence="4">
    <location>
        <position position="238"/>
    </location>
</feature>
<dbReference type="Proteomes" id="UP000050761">
    <property type="component" value="Unassembled WGS sequence"/>
</dbReference>
<feature type="domain" description="PNPLA" evidence="5">
    <location>
        <begin position="200"/>
        <end position="397"/>
    </location>
</feature>
<proteinExistence type="predicted"/>
<dbReference type="PANTHER" id="PTHR24185">
    <property type="entry name" value="CALCIUM-INDEPENDENT PHOSPHOLIPASE A2-GAMMA"/>
    <property type="match status" value="1"/>
</dbReference>
<accession>A0A183FYQ1</accession>
<name>A0A183FYQ1_HELPZ</name>
<feature type="short sequence motif" description="GXGXXG" evidence="4">
    <location>
        <begin position="204"/>
        <end position="209"/>
    </location>
</feature>
<keyword evidence="7" id="KW-1185">Reference proteome</keyword>
<dbReference type="PANTHER" id="PTHR24185:SF1">
    <property type="entry name" value="CALCIUM-INDEPENDENT PHOSPHOLIPASE A2-GAMMA"/>
    <property type="match status" value="1"/>
</dbReference>
<dbReference type="Gene3D" id="3.40.1090.10">
    <property type="entry name" value="Cytosolic phospholipase A2 catalytic domain"/>
    <property type="match status" value="2"/>
</dbReference>
<reference evidence="8" key="2">
    <citation type="submission" date="2019-09" db="UniProtKB">
        <authorList>
            <consortium name="WormBaseParasite"/>
        </authorList>
    </citation>
    <scope>IDENTIFICATION</scope>
</reference>
<feature type="short sequence motif" description="DGA/G" evidence="4">
    <location>
        <begin position="384"/>
        <end position="386"/>
    </location>
</feature>
<feature type="active site" description="Proton acceptor" evidence="4">
    <location>
        <position position="384"/>
    </location>
</feature>
<dbReference type="GO" id="GO:0016042">
    <property type="term" value="P:lipid catabolic process"/>
    <property type="evidence" value="ECO:0007669"/>
    <property type="project" value="UniProtKB-UniRule"/>
</dbReference>
<dbReference type="PROSITE" id="PS51635">
    <property type="entry name" value="PNPLA"/>
    <property type="match status" value="1"/>
</dbReference>
<evidence type="ECO:0000256" key="2">
    <source>
        <dbReference type="ARBA" id="ARBA00022963"/>
    </source>
</evidence>
<dbReference type="OrthoDB" id="14252at2759"/>
<evidence type="ECO:0000313" key="7">
    <source>
        <dbReference type="Proteomes" id="UP000050761"/>
    </source>
</evidence>
<accession>A0A3P8AZG9</accession>
<dbReference type="GO" id="GO:0016020">
    <property type="term" value="C:membrane"/>
    <property type="evidence" value="ECO:0007669"/>
    <property type="project" value="TreeGrafter"/>
</dbReference>
<keyword evidence="3 4" id="KW-0443">Lipid metabolism</keyword>
<sequence length="625" mass="68924">MIPRGSAELRVLCPVAQRCLHTATSLLGGVPSQLSQNEQATAPTYMGYLAGAINAIMAKTAAASHLLGLRSDPAANAPTKPVVTQVSESGAPTKAQFLKHTFEKRTSRTEVTNKTKALVKQLLLAETSRSKLVRIQELSSHIISFPPTRIIAAHHPRLIADLLTTVKSPSVSDELRAEARQCLTLCGCQPAVKSRGVNLLSIDGGGTRGMMGLEVLEQLEQISGKKICELFDLVIGVSTGSIIASLLIGKGYSVGECRTVYTDVSKRLFAQNRLTGVSGVVLNHSYYDTKKWVKILKELFQIIGEDTTIIETSKTCVPRLSIVASIVNSPVLQPYIFRNYEAPAGRDSHYRGSTGYYIWQAIQASAAAPLYFEEVKLGNYVLQDGGVIANNPTAIGIHEAKLLWPEERLHCVVSVGNGRSPYIFRNYEAPAGRDSHYRGSTGYYIWQAIQASAAAPLYFEEVKLGNYVLQDGGVIANNPTAIGIHEAKLLWPEERLHCVVSVGNGRSICDLEQEQSMVPTALSSLQKFNRIVDSATDTEVVHMCMHDLLDQNVYFRLNPYMTSPYGLDEVDPEKWVLNRFPAFRFTNTVKIVGAIIGLNKCRLMRSDMFVEICRKWKMLLRGFFR</sequence>
<gene>
    <name evidence="6" type="ORF">HPBE_LOCUS13794</name>
</gene>
<protein>
    <submittedName>
        <fullName evidence="8">PNPLA domain-containing protein</fullName>
    </submittedName>
</protein>
<dbReference type="SUPFAM" id="SSF52151">
    <property type="entry name" value="FabD/lysophospholipase-like"/>
    <property type="match status" value="2"/>
</dbReference>
<evidence type="ECO:0000313" key="6">
    <source>
        <dbReference type="EMBL" id="VDO97433.1"/>
    </source>
</evidence>
<dbReference type="InterPro" id="IPR002641">
    <property type="entry name" value="PNPLA_dom"/>
</dbReference>
<dbReference type="GO" id="GO:0047499">
    <property type="term" value="F:calcium-independent phospholipase A2 activity"/>
    <property type="evidence" value="ECO:0007669"/>
    <property type="project" value="TreeGrafter"/>
</dbReference>
<evidence type="ECO:0000256" key="1">
    <source>
        <dbReference type="ARBA" id="ARBA00022801"/>
    </source>
</evidence>
<keyword evidence="2 4" id="KW-0442">Lipid degradation</keyword>